<dbReference type="AlphaFoldDB" id="A0A975GGY6"/>
<dbReference type="Proteomes" id="UP000663720">
    <property type="component" value="Chromosome"/>
</dbReference>
<dbReference type="EMBL" id="CP061799">
    <property type="protein sequence ID" value="QTA80835.1"/>
    <property type="molecule type" value="Genomic_DNA"/>
</dbReference>
<dbReference type="KEGG" id="dli:dnl_31480"/>
<dbReference type="PANTHER" id="PTHR35812:SF1">
    <property type="entry name" value="LIPOPROTEIN"/>
    <property type="match status" value="1"/>
</dbReference>
<proteinExistence type="predicted"/>
<dbReference type="RefSeq" id="WP_207692402.1">
    <property type="nucleotide sequence ID" value="NZ_CP061799.1"/>
</dbReference>
<name>A0A975GGY6_9BACT</name>
<accession>A0A975GGY6</accession>
<evidence type="ECO:0000313" key="3">
    <source>
        <dbReference type="Proteomes" id="UP000663720"/>
    </source>
</evidence>
<dbReference type="Pfam" id="PF07603">
    <property type="entry name" value="Lcl_C"/>
    <property type="match status" value="2"/>
</dbReference>
<organism evidence="2 3">
    <name type="scientific">Desulfonema limicola</name>
    <dbReference type="NCBI Taxonomy" id="45656"/>
    <lineage>
        <taxon>Bacteria</taxon>
        <taxon>Pseudomonadati</taxon>
        <taxon>Thermodesulfobacteriota</taxon>
        <taxon>Desulfobacteria</taxon>
        <taxon>Desulfobacterales</taxon>
        <taxon>Desulfococcaceae</taxon>
        <taxon>Desulfonema</taxon>
    </lineage>
</organism>
<feature type="domain" description="Lcl C-terminal" evidence="1">
    <location>
        <begin position="9"/>
        <end position="127"/>
    </location>
</feature>
<feature type="domain" description="Lcl C-terminal" evidence="1">
    <location>
        <begin position="180"/>
        <end position="298"/>
    </location>
</feature>
<evidence type="ECO:0000259" key="1">
    <source>
        <dbReference type="Pfam" id="PF07603"/>
    </source>
</evidence>
<reference evidence="2" key="1">
    <citation type="journal article" date="2021" name="Microb. Physiol.">
        <title>Proteogenomic Insights into the Physiology of Marine, Sulfate-Reducing, Filamentous Desulfonema limicola and Desulfonema magnum.</title>
        <authorList>
            <person name="Schnaars V."/>
            <person name="Wohlbrand L."/>
            <person name="Scheve S."/>
            <person name="Hinrichs C."/>
            <person name="Reinhardt R."/>
            <person name="Rabus R."/>
        </authorList>
    </citation>
    <scope>NUCLEOTIDE SEQUENCE</scope>
    <source>
        <strain evidence="2">5ac10</strain>
    </source>
</reference>
<dbReference type="InterPro" id="IPR011460">
    <property type="entry name" value="Lcl_C"/>
</dbReference>
<protein>
    <submittedName>
        <fullName evidence="2">DUF1566</fullName>
    </submittedName>
</protein>
<dbReference type="PANTHER" id="PTHR35812">
    <property type="entry name" value="LIPOPROTEIN"/>
    <property type="match status" value="1"/>
</dbReference>
<evidence type="ECO:0000313" key="2">
    <source>
        <dbReference type="EMBL" id="QTA80835.1"/>
    </source>
</evidence>
<sequence>MNRFVIERETVIDRQTGLMWTKNASLLDFPLNWSEALNNIKELNKSVLYGYQDWKIPNRKELFSLMSLDTINPSLPSGHPFTNVFTGYYWTSSTCARLPDQAWYIHLGGARVFKGMKYNSYMVWPARTLENNNKNRLFQTGQKMCFNESGMVMDCHDTGQDGEIQAGLKFARDRFTENKQTICDNYTGLIWLRDANIHKKTMDWDSAFEMIAEMNSKTAYGYNDWRVPNIFELESLTDMSQHSPALPDNHSFNDVQDFYWSSTTSMYDTDYAWVLYMIDGAVGVGYKPLLEFYLWPVRDKKNLNKRRD</sequence>
<keyword evidence="3" id="KW-1185">Reference proteome</keyword>
<gene>
    <name evidence="2" type="ORF">dnl_31480</name>
</gene>